<comment type="subcellular location">
    <subcellularLocation>
        <location evidence="1">Cell membrane</location>
        <topology evidence="1">Lipid-anchor</topology>
    </subcellularLocation>
</comment>
<dbReference type="Proteomes" id="UP000027182">
    <property type="component" value="Chromosome"/>
</dbReference>
<dbReference type="EMBL" id="CP005933">
    <property type="protein sequence ID" value="AIA34216.1"/>
    <property type="molecule type" value="Genomic_DNA"/>
</dbReference>
<keyword evidence="8" id="KW-0175">Coiled coil</keyword>
<evidence type="ECO:0000256" key="2">
    <source>
        <dbReference type="ARBA" id="ARBA00022475"/>
    </source>
</evidence>
<keyword evidence="6" id="KW-0564">Palmitate</keyword>
<keyword evidence="5" id="KW-0472">Membrane</keyword>
<evidence type="ECO:0000256" key="4">
    <source>
        <dbReference type="ARBA" id="ARBA00022737"/>
    </source>
</evidence>
<feature type="region of interest" description="Disordered" evidence="9">
    <location>
        <begin position="28"/>
        <end position="161"/>
    </location>
</feature>
<evidence type="ECO:0000313" key="12">
    <source>
        <dbReference type="Proteomes" id="UP000027182"/>
    </source>
</evidence>
<dbReference type="GO" id="GO:0005886">
    <property type="term" value="C:plasma membrane"/>
    <property type="evidence" value="ECO:0007669"/>
    <property type="project" value="UniProtKB-SubCell"/>
</dbReference>
<dbReference type="KEGG" id="mbq:K668_03210"/>
<evidence type="ECO:0000256" key="10">
    <source>
        <dbReference type="SAM" id="SignalP"/>
    </source>
</evidence>
<evidence type="ECO:0000256" key="3">
    <source>
        <dbReference type="ARBA" id="ARBA00022729"/>
    </source>
</evidence>
<sequence>MKKSKFLLLTTLSPIISLPFLSASCITGEKADNKTEKDIKINENTDEKNSSETMNDKQKQDKSSTESKMEEKTDKDSSKSEEGKSMKNENTDEKNSSETMNDKQKQDKSSTESKMKEKTGKQDSKTNSEKQDSGTKSEKEEKNQEKPQNDGTTADADKTKIDDKVLKDFKEEIKNFVTEYRDKLLYQENKVSDFSKTEFVKNLFMEIEESKTKDDFEEIKEALTQYAEGAILSDDNIAKIKEGDYILFGEGQKISPWKNILDSDSEQFDTVYDAFKKLIDKSEEKRKKATEKLDKIFKLILKTFEE</sequence>
<dbReference type="NCBIfam" id="NF033817">
    <property type="entry name" value="Mplas_variab_LP"/>
    <property type="match status" value="1"/>
</dbReference>
<feature type="signal peptide" evidence="10">
    <location>
        <begin position="1"/>
        <end position="22"/>
    </location>
</feature>
<dbReference type="AlphaFoldDB" id="A0A059Y940"/>
<dbReference type="InterPro" id="IPR049890">
    <property type="entry name" value="VlpA-F-like_signal"/>
</dbReference>
<keyword evidence="7 11" id="KW-0449">Lipoprotein</keyword>
<keyword evidence="3 10" id="KW-0732">Signal</keyword>
<feature type="chain" id="PRO_5001581933" evidence="10">
    <location>
        <begin position="23"/>
        <end position="306"/>
    </location>
</feature>
<evidence type="ECO:0000256" key="7">
    <source>
        <dbReference type="ARBA" id="ARBA00023288"/>
    </source>
</evidence>
<dbReference type="PROSITE" id="PS51257">
    <property type="entry name" value="PROKAR_LIPOPROTEIN"/>
    <property type="match status" value="1"/>
</dbReference>
<evidence type="ECO:0000256" key="5">
    <source>
        <dbReference type="ARBA" id="ARBA00023136"/>
    </source>
</evidence>
<dbReference type="PATRIC" id="fig|1316930.3.peg.656"/>
<keyword evidence="2" id="KW-1003">Cell membrane</keyword>
<evidence type="ECO:0000256" key="6">
    <source>
        <dbReference type="ARBA" id="ARBA00023139"/>
    </source>
</evidence>
<evidence type="ECO:0000256" key="8">
    <source>
        <dbReference type="SAM" id="Coils"/>
    </source>
</evidence>
<evidence type="ECO:0000256" key="1">
    <source>
        <dbReference type="ARBA" id="ARBA00004193"/>
    </source>
</evidence>
<name>A0A059Y940_MYCBV</name>
<keyword evidence="4" id="KW-0677">Repeat</keyword>
<dbReference type="RefSeq" id="WP_013954979.1">
    <property type="nucleotide sequence ID" value="NZ_CP005933.1"/>
</dbReference>
<protein>
    <submittedName>
        <fullName evidence="11">Lipoprotein</fullName>
    </submittedName>
</protein>
<gene>
    <name evidence="11" type="ORF">K668_03210</name>
</gene>
<organism evidence="11 12">
    <name type="scientific">Mycoplasmopsis bovis CQ-W70</name>
    <dbReference type="NCBI Taxonomy" id="1316930"/>
    <lineage>
        <taxon>Bacteria</taxon>
        <taxon>Bacillati</taxon>
        <taxon>Mycoplasmatota</taxon>
        <taxon>Mycoplasmoidales</taxon>
        <taxon>Metamycoplasmataceae</taxon>
        <taxon>Mycoplasmopsis</taxon>
    </lineage>
</organism>
<feature type="compositionally biased region" description="Basic and acidic residues" evidence="9">
    <location>
        <begin position="29"/>
        <end position="148"/>
    </location>
</feature>
<evidence type="ECO:0000313" key="11">
    <source>
        <dbReference type="EMBL" id="AIA34216.1"/>
    </source>
</evidence>
<proteinExistence type="predicted"/>
<feature type="coiled-coil region" evidence="8">
    <location>
        <begin position="272"/>
        <end position="299"/>
    </location>
</feature>
<accession>A0A059Y940</accession>
<dbReference type="HOGENOM" id="CLU_908562_0_0_14"/>
<evidence type="ECO:0000256" key="9">
    <source>
        <dbReference type="SAM" id="MobiDB-lite"/>
    </source>
</evidence>
<reference evidence="11 12" key="1">
    <citation type="submission" date="2013-04" db="EMBL/GenBank/DDBJ databases">
        <authorList>
            <person name="Lin L."/>
            <person name="Zeng Z."/>
            <person name="Xie J."/>
            <person name="Luo L."/>
            <person name="Yang Z."/>
            <person name="Liang W."/>
            <person name="Lin H."/>
            <person name="Dong C."/>
            <person name="Sun Y."/>
        </authorList>
    </citation>
    <scope>NUCLEOTIDE SEQUENCE [LARGE SCALE GENOMIC DNA]</scope>
    <source>
        <strain evidence="11 12">CQ-W70</strain>
    </source>
</reference>